<evidence type="ECO:0000313" key="5">
    <source>
        <dbReference type="EMBL" id="MDL9979735.1"/>
    </source>
</evidence>
<dbReference type="InterPro" id="IPR052721">
    <property type="entry name" value="ET_Amicyanin"/>
</dbReference>
<evidence type="ECO:0000256" key="1">
    <source>
        <dbReference type="ARBA" id="ARBA00022723"/>
    </source>
</evidence>
<dbReference type="PANTHER" id="PTHR36507:SF1">
    <property type="entry name" value="BLL1555 PROTEIN"/>
    <property type="match status" value="1"/>
</dbReference>
<gene>
    <name evidence="5" type="ORF">QSV35_10360</name>
</gene>
<dbReference type="Pfam" id="PF00127">
    <property type="entry name" value="Copper-bind"/>
    <property type="match status" value="1"/>
</dbReference>
<dbReference type="Gene3D" id="2.60.40.420">
    <property type="entry name" value="Cupredoxins - blue copper proteins"/>
    <property type="match status" value="2"/>
</dbReference>
<feature type="signal peptide" evidence="3">
    <location>
        <begin position="1"/>
        <end position="32"/>
    </location>
</feature>
<evidence type="ECO:0000313" key="6">
    <source>
        <dbReference type="Proteomes" id="UP001235064"/>
    </source>
</evidence>
<dbReference type="Proteomes" id="UP001235064">
    <property type="component" value="Unassembled WGS sequence"/>
</dbReference>
<accession>A0ABT7MZ55</accession>
<evidence type="ECO:0000256" key="3">
    <source>
        <dbReference type="SAM" id="SignalP"/>
    </source>
</evidence>
<keyword evidence="1" id="KW-0479">Metal-binding</keyword>
<name>A0ABT7MZ55_9MICO</name>
<protein>
    <submittedName>
        <fullName evidence="5">Plastocyanin/azurin family copper-binding protein</fullName>
    </submittedName>
</protein>
<sequence>MSSRPLLRRPYAVILALMALLVGLFSAVPAQASVTNNKNATTWTVLVGQQSSEKAIQGMRFGASDIWIDQGDAIKFVANSAEIHTVSYGTPPLPPTDVNNLLADAVPAVGGPVFDPTASWTNSGILNTTGSPDFPTKTSYVLKFAARGDFMFYCLIHGMMMSIMIHVQPPNATYPHTQTWYDEQAAKQNAAIIADGYALWKSTAAKASDTHVYVGAMDDEAMVMRFIPSTSTVAKGTTVMWDMSANPGVVPHTVTFTNLVQNGSLVDSGVLLPAFVGGPSTFSVPFDQAGTWNYFCAFHDDLGMLGSVTVQ</sequence>
<dbReference type="RefSeq" id="WP_286288670.1">
    <property type="nucleotide sequence ID" value="NZ_JASXSZ010000003.1"/>
</dbReference>
<feature type="chain" id="PRO_5045409948" evidence="3">
    <location>
        <begin position="33"/>
        <end position="311"/>
    </location>
</feature>
<evidence type="ECO:0000256" key="2">
    <source>
        <dbReference type="ARBA" id="ARBA00023008"/>
    </source>
</evidence>
<dbReference type="InterPro" id="IPR000923">
    <property type="entry name" value="BlueCu_1"/>
</dbReference>
<dbReference type="InterPro" id="IPR008972">
    <property type="entry name" value="Cupredoxin"/>
</dbReference>
<organism evidence="5 6">
    <name type="scientific">Microbacterium candidum</name>
    <dbReference type="NCBI Taxonomy" id="3041922"/>
    <lineage>
        <taxon>Bacteria</taxon>
        <taxon>Bacillati</taxon>
        <taxon>Actinomycetota</taxon>
        <taxon>Actinomycetes</taxon>
        <taxon>Micrococcales</taxon>
        <taxon>Microbacteriaceae</taxon>
        <taxon>Microbacterium</taxon>
    </lineage>
</organism>
<dbReference type="PANTHER" id="PTHR36507">
    <property type="entry name" value="BLL1555 PROTEIN"/>
    <property type="match status" value="1"/>
</dbReference>
<dbReference type="SUPFAM" id="SSF49503">
    <property type="entry name" value="Cupredoxins"/>
    <property type="match status" value="2"/>
</dbReference>
<keyword evidence="6" id="KW-1185">Reference proteome</keyword>
<comment type="caution">
    <text evidence="5">The sequence shown here is derived from an EMBL/GenBank/DDBJ whole genome shotgun (WGS) entry which is preliminary data.</text>
</comment>
<dbReference type="EMBL" id="JASXSZ010000003">
    <property type="protein sequence ID" value="MDL9979735.1"/>
    <property type="molecule type" value="Genomic_DNA"/>
</dbReference>
<evidence type="ECO:0000259" key="4">
    <source>
        <dbReference type="Pfam" id="PF00127"/>
    </source>
</evidence>
<proteinExistence type="predicted"/>
<reference evidence="5 6" key="1">
    <citation type="submission" date="2023-06" db="EMBL/GenBank/DDBJ databases">
        <title>Microbacterium sp. nov., isolated from a waste landfill.</title>
        <authorList>
            <person name="Wen W."/>
        </authorList>
    </citation>
    <scope>NUCLEOTIDE SEQUENCE [LARGE SCALE GENOMIC DNA]</scope>
    <source>
        <strain evidence="5 6">ASV49</strain>
    </source>
</reference>
<keyword evidence="2" id="KW-0186">Copper</keyword>
<keyword evidence="3" id="KW-0732">Signal</keyword>
<feature type="domain" description="Blue (type 1) copper" evidence="4">
    <location>
        <begin position="220"/>
        <end position="311"/>
    </location>
</feature>